<dbReference type="InterPro" id="IPR012340">
    <property type="entry name" value="NA-bd_OB-fold"/>
</dbReference>
<dbReference type="FunFam" id="2.40.50.140:FF:000165">
    <property type="entry name" value="Chaperone CsaA"/>
    <property type="match status" value="1"/>
</dbReference>
<protein>
    <recommendedName>
        <fullName evidence="3">tRNA-binding domain-containing protein</fullName>
    </recommendedName>
</protein>
<dbReference type="PROSITE" id="PS50886">
    <property type="entry name" value="TRBD"/>
    <property type="match status" value="1"/>
</dbReference>
<dbReference type="EMBL" id="BARU01006115">
    <property type="protein sequence ID" value="GAH45239.1"/>
    <property type="molecule type" value="Genomic_DNA"/>
</dbReference>
<dbReference type="SUPFAM" id="SSF50249">
    <property type="entry name" value="Nucleic acid-binding proteins"/>
    <property type="match status" value="1"/>
</dbReference>
<dbReference type="CDD" id="cd02798">
    <property type="entry name" value="tRNA_bind_CsaA"/>
    <property type="match status" value="1"/>
</dbReference>
<dbReference type="PANTHER" id="PTHR11586">
    <property type="entry name" value="TRNA-AMINOACYLATION COFACTOR ARC1 FAMILY MEMBER"/>
    <property type="match status" value="1"/>
</dbReference>
<dbReference type="Pfam" id="PF01588">
    <property type="entry name" value="tRNA_bind"/>
    <property type="match status" value="1"/>
</dbReference>
<evidence type="ECO:0000256" key="2">
    <source>
        <dbReference type="ARBA" id="ARBA00022884"/>
    </source>
</evidence>
<accession>X1GUE7</accession>
<dbReference type="NCBIfam" id="NF007495">
    <property type="entry name" value="PRK10089.1-4"/>
    <property type="match status" value="1"/>
</dbReference>
<gene>
    <name evidence="4" type="ORF">S03H2_12011</name>
</gene>
<comment type="caution">
    <text evidence="4">The sequence shown here is derived from an EMBL/GenBank/DDBJ whole genome shotgun (WGS) entry which is preliminary data.</text>
</comment>
<keyword evidence="1" id="KW-0820">tRNA-binding</keyword>
<dbReference type="PANTHER" id="PTHR11586:SF37">
    <property type="entry name" value="TRNA-BINDING DOMAIN-CONTAINING PROTEIN"/>
    <property type="match status" value="1"/>
</dbReference>
<dbReference type="InterPro" id="IPR002547">
    <property type="entry name" value="tRNA-bd_dom"/>
</dbReference>
<evidence type="ECO:0000256" key="1">
    <source>
        <dbReference type="ARBA" id="ARBA00022555"/>
    </source>
</evidence>
<evidence type="ECO:0000259" key="3">
    <source>
        <dbReference type="PROSITE" id="PS50886"/>
    </source>
</evidence>
<sequence>MITYDDFLKLDMRVGEVTKVEDFPEARNPSYKFEIDFGLEIGTKLSCAQLTNYSQDELMGRQIVAVVNFPPKNIAGFLSEVLILGVPMEGEVVSLLEPRDEAIIGGRVY</sequence>
<dbReference type="Gene3D" id="2.40.50.140">
    <property type="entry name" value="Nucleic acid-binding proteins"/>
    <property type="match status" value="1"/>
</dbReference>
<dbReference type="NCBIfam" id="TIGR02222">
    <property type="entry name" value="chap_CsaA"/>
    <property type="match status" value="1"/>
</dbReference>
<dbReference type="InterPro" id="IPR008231">
    <property type="entry name" value="CsaA"/>
</dbReference>
<dbReference type="NCBIfam" id="NF007494">
    <property type="entry name" value="PRK10089.1-3"/>
    <property type="match status" value="1"/>
</dbReference>
<reference evidence="4" key="1">
    <citation type="journal article" date="2014" name="Front. Microbiol.">
        <title>High frequency of phylogenetically diverse reductive dehalogenase-homologous genes in deep subseafloor sedimentary metagenomes.</title>
        <authorList>
            <person name="Kawai M."/>
            <person name="Futagami T."/>
            <person name="Toyoda A."/>
            <person name="Takaki Y."/>
            <person name="Nishi S."/>
            <person name="Hori S."/>
            <person name="Arai W."/>
            <person name="Tsubouchi T."/>
            <person name="Morono Y."/>
            <person name="Uchiyama I."/>
            <person name="Ito T."/>
            <person name="Fujiyama A."/>
            <person name="Inagaki F."/>
            <person name="Takami H."/>
        </authorList>
    </citation>
    <scope>NUCLEOTIDE SEQUENCE</scope>
    <source>
        <strain evidence="4">Expedition CK06-06</strain>
    </source>
</reference>
<dbReference type="GO" id="GO:0000049">
    <property type="term" value="F:tRNA binding"/>
    <property type="evidence" value="ECO:0007669"/>
    <property type="project" value="UniProtKB-KW"/>
</dbReference>
<dbReference type="InterPro" id="IPR051270">
    <property type="entry name" value="Tyrosine-tRNA_ligase_regulator"/>
</dbReference>
<organism evidence="4">
    <name type="scientific">marine sediment metagenome</name>
    <dbReference type="NCBI Taxonomy" id="412755"/>
    <lineage>
        <taxon>unclassified sequences</taxon>
        <taxon>metagenomes</taxon>
        <taxon>ecological metagenomes</taxon>
    </lineage>
</organism>
<proteinExistence type="predicted"/>
<dbReference type="AlphaFoldDB" id="X1GUE7"/>
<feature type="domain" description="TRNA-binding" evidence="3">
    <location>
        <begin position="6"/>
        <end position="109"/>
    </location>
</feature>
<name>X1GUE7_9ZZZZ</name>
<keyword evidence="2" id="KW-0694">RNA-binding</keyword>
<evidence type="ECO:0000313" key="4">
    <source>
        <dbReference type="EMBL" id="GAH45239.1"/>
    </source>
</evidence>